<organism evidence="2 3">
    <name type="scientific">Edaphobacter modestus</name>
    <dbReference type="NCBI Taxonomy" id="388466"/>
    <lineage>
        <taxon>Bacteria</taxon>
        <taxon>Pseudomonadati</taxon>
        <taxon>Acidobacteriota</taxon>
        <taxon>Terriglobia</taxon>
        <taxon>Terriglobales</taxon>
        <taxon>Acidobacteriaceae</taxon>
        <taxon>Edaphobacter</taxon>
    </lineage>
</organism>
<dbReference type="Gene3D" id="3.40.50.10730">
    <property type="entry name" value="Urocanase like domains"/>
    <property type="match status" value="1"/>
</dbReference>
<protein>
    <submittedName>
        <fullName evidence="2">Urocanase</fullName>
    </submittedName>
</protein>
<reference evidence="2 3" key="1">
    <citation type="submission" date="2019-02" db="EMBL/GenBank/DDBJ databases">
        <title>Genomic Encyclopedia of Archaeal and Bacterial Type Strains, Phase II (KMG-II): from individual species to whole genera.</title>
        <authorList>
            <person name="Goeker M."/>
        </authorList>
    </citation>
    <scope>NUCLEOTIDE SEQUENCE [LARGE SCALE GENOMIC DNA]</scope>
    <source>
        <strain evidence="2 3">DSM 18101</strain>
    </source>
</reference>
<proteinExistence type="predicted"/>
<dbReference type="Pfam" id="PF01175">
    <property type="entry name" value="Urocanase"/>
    <property type="match status" value="1"/>
</dbReference>
<dbReference type="EMBL" id="SHKW01000001">
    <property type="protein sequence ID" value="RZU39542.1"/>
    <property type="molecule type" value="Genomic_DNA"/>
</dbReference>
<dbReference type="RefSeq" id="WP_165419924.1">
    <property type="nucleotide sequence ID" value="NZ_SHKW01000001.1"/>
</dbReference>
<keyword evidence="3" id="KW-1185">Reference proteome</keyword>
<dbReference type="InterPro" id="IPR035085">
    <property type="entry name" value="Urocanase_Rossmann-like"/>
</dbReference>
<evidence type="ECO:0000259" key="1">
    <source>
        <dbReference type="Pfam" id="PF01175"/>
    </source>
</evidence>
<dbReference type="SUPFAM" id="SSF111326">
    <property type="entry name" value="Urocanase"/>
    <property type="match status" value="1"/>
</dbReference>
<dbReference type="InterPro" id="IPR036190">
    <property type="entry name" value="Urocanase_sf"/>
</dbReference>
<dbReference type="Proteomes" id="UP000292958">
    <property type="component" value="Unassembled WGS sequence"/>
</dbReference>
<evidence type="ECO:0000313" key="3">
    <source>
        <dbReference type="Proteomes" id="UP000292958"/>
    </source>
</evidence>
<gene>
    <name evidence="2" type="ORF">BDD14_0927</name>
</gene>
<dbReference type="AlphaFoldDB" id="A0A4Q7YP55"/>
<name>A0A4Q7YP55_9BACT</name>
<comment type="caution">
    <text evidence="2">The sequence shown here is derived from an EMBL/GenBank/DDBJ whole genome shotgun (WGS) entry which is preliminary data.</text>
</comment>
<evidence type="ECO:0000313" key="2">
    <source>
        <dbReference type="EMBL" id="RZU39542.1"/>
    </source>
</evidence>
<feature type="domain" description="Urocanase Rossmann-like" evidence="1">
    <location>
        <begin position="36"/>
        <end position="135"/>
    </location>
</feature>
<accession>A0A4Q7YP55</accession>
<dbReference type="InterPro" id="IPR038364">
    <property type="entry name" value="Urocanase_central_sf"/>
</dbReference>
<sequence>MPLAAVRFSSNDLVCSSGSVQSQILRAYTALLQLRPDWGGALILSLGLSPDGAALAAAANIAGAVSLSIDNAPGRIREIVRAGAVAFVVHTLDEAIRAMKNEVRKRASLSVALSADPLASLEEAAARGLAPQLFSSLLPLDPKISEIACRFQALGADLVAFAENPGSLPAGFRSSESILAPFLESRSWQLRTCAFESPTDLRTFDRRALALIPPEDTLRRTWLESAPRILQRQRPSERSLWLSSVEEEALQ</sequence>